<comment type="caution">
    <text evidence="2">The sequence shown here is derived from an EMBL/GenBank/DDBJ whole genome shotgun (WGS) entry which is preliminary data.</text>
</comment>
<name>A0A429Y7F8_9BACI</name>
<evidence type="ECO:0000313" key="3">
    <source>
        <dbReference type="Proteomes" id="UP000287156"/>
    </source>
</evidence>
<proteinExistence type="predicted"/>
<keyword evidence="2" id="KW-0378">Hydrolase</keyword>
<dbReference type="RefSeq" id="WP_126047059.1">
    <property type="nucleotide sequence ID" value="NZ_QYTV02000001.1"/>
</dbReference>
<evidence type="ECO:0000313" key="2">
    <source>
        <dbReference type="EMBL" id="RST77244.1"/>
    </source>
</evidence>
<dbReference type="InterPro" id="IPR000073">
    <property type="entry name" value="AB_hydrolase_1"/>
</dbReference>
<organism evidence="2 3">
    <name type="scientific">Siminovitchia acidinfaciens</name>
    <dbReference type="NCBI Taxonomy" id="2321395"/>
    <lineage>
        <taxon>Bacteria</taxon>
        <taxon>Bacillati</taxon>
        <taxon>Bacillota</taxon>
        <taxon>Bacilli</taxon>
        <taxon>Bacillales</taxon>
        <taxon>Bacillaceae</taxon>
        <taxon>Siminovitchia</taxon>
    </lineage>
</organism>
<dbReference type="Pfam" id="PF00561">
    <property type="entry name" value="Abhydrolase_1"/>
    <property type="match status" value="1"/>
</dbReference>
<dbReference type="OrthoDB" id="9773293at2"/>
<dbReference type="AlphaFoldDB" id="A0A429Y7F8"/>
<dbReference type="PANTHER" id="PTHR43798">
    <property type="entry name" value="MONOACYLGLYCEROL LIPASE"/>
    <property type="match status" value="1"/>
</dbReference>
<dbReference type="InterPro" id="IPR050266">
    <property type="entry name" value="AB_hydrolase_sf"/>
</dbReference>
<dbReference type="Proteomes" id="UP000287156">
    <property type="component" value="Unassembled WGS sequence"/>
</dbReference>
<dbReference type="GO" id="GO:0016787">
    <property type="term" value="F:hydrolase activity"/>
    <property type="evidence" value="ECO:0007669"/>
    <property type="project" value="UniProtKB-KW"/>
</dbReference>
<accession>A0A429Y7F8</accession>
<reference evidence="2" key="1">
    <citation type="submission" date="2018-12" db="EMBL/GenBank/DDBJ databases">
        <authorList>
            <person name="Sun L."/>
            <person name="Chen Z."/>
        </authorList>
    </citation>
    <scope>NUCLEOTIDE SEQUENCE [LARGE SCALE GENOMIC DNA]</scope>
    <source>
        <strain evidence="2">3-2-2</strain>
    </source>
</reference>
<keyword evidence="3" id="KW-1185">Reference proteome</keyword>
<feature type="domain" description="AB hydrolase-1" evidence="1">
    <location>
        <begin position="24"/>
        <end position="245"/>
    </location>
</feature>
<evidence type="ECO:0000259" key="1">
    <source>
        <dbReference type="Pfam" id="PF00561"/>
    </source>
</evidence>
<sequence length="282" mass="31347">MGQYVTTDKGRTFYIHDTPGNRGTVIGVHGLTGNHKQLHYYQEVLVSAGYRFISYDLPGRGNSGLAPEDSSINAHAQDLLDLIDTLSIQRPILLGYSMGAYISAVAASRLADPEALILLDGAGEADEDTRNLVLPSLGRLVKAYESPDQYAKEAKSLYTGLGVHWNAHMEDVVRYEIREYDGVWRNKADAGTIRQDFDSFYDFRPEKVIPEVRCPVFLLIATGSLGNKGPLFKEEGYAKTKDLLSDVHAETSPVNHYELVFNRQPEINEQVQSFLSHKGVTP</sequence>
<gene>
    <name evidence="2" type="ORF">D4T97_001740</name>
</gene>
<protein>
    <submittedName>
        <fullName evidence="2">Alpha/beta hydrolase</fullName>
    </submittedName>
</protein>
<dbReference type="Gene3D" id="3.40.50.1820">
    <property type="entry name" value="alpha/beta hydrolase"/>
    <property type="match status" value="1"/>
</dbReference>
<dbReference type="EMBL" id="QYTV02000001">
    <property type="protein sequence ID" value="RST77244.1"/>
    <property type="molecule type" value="Genomic_DNA"/>
</dbReference>
<dbReference type="InterPro" id="IPR029058">
    <property type="entry name" value="AB_hydrolase_fold"/>
</dbReference>
<dbReference type="SUPFAM" id="SSF53474">
    <property type="entry name" value="alpha/beta-Hydrolases"/>
    <property type="match status" value="1"/>
</dbReference>